<evidence type="ECO:0008006" key="3">
    <source>
        <dbReference type="Google" id="ProtNLM"/>
    </source>
</evidence>
<proteinExistence type="predicted"/>
<sequence>MNVQSHDIADKERILIVDDEPQVLKVMKRMLGFPAIR</sequence>
<gene>
    <name evidence="1" type="ordered locus">Dalk_5128</name>
</gene>
<dbReference type="Proteomes" id="UP000000739">
    <property type="component" value="Chromosome"/>
</dbReference>
<keyword evidence="2" id="KW-1185">Reference proteome</keyword>
<evidence type="ECO:0000313" key="1">
    <source>
        <dbReference type="EMBL" id="ACL06799.1"/>
    </source>
</evidence>
<protein>
    <recommendedName>
        <fullName evidence="3">Response regulator receiver protein</fullName>
    </recommendedName>
</protein>
<organism evidence="1 2">
    <name type="scientific">Desulfatibacillum aliphaticivorans</name>
    <dbReference type="NCBI Taxonomy" id="218208"/>
    <lineage>
        <taxon>Bacteria</taxon>
        <taxon>Pseudomonadati</taxon>
        <taxon>Thermodesulfobacteriota</taxon>
        <taxon>Desulfobacteria</taxon>
        <taxon>Desulfobacterales</taxon>
        <taxon>Desulfatibacillaceae</taxon>
        <taxon>Desulfatibacillum</taxon>
    </lineage>
</organism>
<dbReference type="KEGG" id="dal:Dalk_5128"/>
<accession>B8FE18</accession>
<dbReference type="AlphaFoldDB" id="B8FE18"/>
<reference evidence="1 2" key="1">
    <citation type="journal article" date="2012" name="Environ. Microbiol.">
        <title>The genome sequence of Desulfatibacillum alkenivorans AK-01: a blueprint for anaerobic alkane oxidation.</title>
        <authorList>
            <person name="Callaghan A.V."/>
            <person name="Morris B.E."/>
            <person name="Pereira I.A."/>
            <person name="McInerney M.J."/>
            <person name="Austin R.N."/>
            <person name="Groves J.T."/>
            <person name="Kukor J.J."/>
            <person name="Suflita J.M."/>
            <person name="Young L.Y."/>
            <person name="Zylstra G.J."/>
            <person name="Wawrik B."/>
        </authorList>
    </citation>
    <scope>NUCLEOTIDE SEQUENCE [LARGE SCALE GENOMIC DNA]</scope>
    <source>
        <strain evidence="1 2">AK-01</strain>
    </source>
</reference>
<evidence type="ECO:0000313" key="2">
    <source>
        <dbReference type="Proteomes" id="UP000000739"/>
    </source>
</evidence>
<dbReference type="EMBL" id="CP001322">
    <property type="protein sequence ID" value="ACL06799.1"/>
    <property type="molecule type" value="Genomic_DNA"/>
</dbReference>
<dbReference type="InterPro" id="IPR011006">
    <property type="entry name" value="CheY-like_superfamily"/>
</dbReference>
<name>B8FE18_DESAL</name>
<dbReference type="SUPFAM" id="SSF52172">
    <property type="entry name" value="CheY-like"/>
    <property type="match status" value="1"/>
</dbReference>
<dbReference type="HOGENOM" id="CLU_3342874_0_0_7"/>